<feature type="compositionally biased region" description="Low complexity" evidence="1">
    <location>
        <begin position="174"/>
        <end position="195"/>
    </location>
</feature>
<keyword evidence="2" id="KW-0812">Transmembrane</keyword>
<feature type="compositionally biased region" description="Basic and acidic residues" evidence="1">
    <location>
        <begin position="259"/>
        <end position="273"/>
    </location>
</feature>
<feature type="compositionally biased region" description="Low complexity" evidence="1">
    <location>
        <begin position="212"/>
        <end position="222"/>
    </location>
</feature>
<reference evidence="4 5" key="1">
    <citation type="journal article" date="2021" name="Nat. Commun.">
        <title>Genetic determinants of endophytism in the Arabidopsis root mycobiome.</title>
        <authorList>
            <person name="Mesny F."/>
            <person name="Miyauchi S."/>
            <person name="Thiergart T."/>
            <person name="Pickel B."/>
            <person name="Atanasova L."/>
            <person name="Karlsson M."/>
            <person name="Huettel B."/>
            <person name="Barry K.W."/>
            <person name="Haridas S."/>
            <person name="Chen C."/>
            <person name="Bauer D."/>
            <person name="Andreopoulos W."/>
            <person name="Pangilinan J."/>
            <person name="LaButti K."/>
            <person name="Riley R."/>
            <person name="Lipzen A."/>
            <person name="Clum A."/>
            <person name="Drula E."/>
            <person name="Henrissat B."/>
            <person name="Kohler A."/>
            <person name="Grigoriev I.V."/>
            <person name="Martin F.M."/>
            <person name="Hacquard S."/>
        </authorList>
    </citation>
    <scope>NUCLEOTIDE SEQUENCE [LARGE SCALE GENOMIC DNA]</scope>
    <source>
        <strain evidence="4 5">MPI-CAGE-CH-0241</strain>
    </source>
</reference>
<dbReference type="Proteomes" id="UP000777438">
    <property type="component" value="Unassembled WGS sequence"/>
</dbReference>
<feature type="region of interest" description="Disordered" evidence="1">
    <location>
        <begin position="206"/>
        <end position="225"/>
    </location>
</feature>
<dbReference type="EMBL" id="JAGPYM010000031">
    <property type="protein sequence ID" value="KAH6877142.1"/>
    <property type="molecule type" value="Genomic_DNA"/>
</dbReference>
<name>A0A9P8VX72_9HYPO</name>
<keyword evidence="2" id="KW-1133">Transmembrane helix</keyword>
<gene>
    <name evidence="4" type="ORF">B0T10DRAFT_552252</name>
</gene>
<feature type="signal peptide" evidence="3">
    <location>
        <begin position="1"/>
        <end position="21"/>
    </location>
</feature>
<sequence length="318" mass="33663">MATSTYLPWFLLFCQLPVSYGYALLNPFPAVTQTATLSDTRSPNNIQLQERAISTKFSTCGYLTGDADHIRTANKGYDCLVDTDAGLWGFCTTTLTDVEDCNLAAACSDKHDCSNGCGMTGTKGLLTINCNSKSYCSLAMLTFDADESYLYIACGEKQVTDHFLFTTTTIDATTTSETSEPTTSSGSSNAPTSTSVGTTDESIVEATSAAPSQASTDGSSSSGNAPNNTGAIVGGVIGGLVLVCGTAIAVVYLLRKNRDRGSDSPPREQDTPKNARPWSFHQNKQTVQMGGWGPQELPAYTDNTNGQYGRENAVELAS</sequence>
<feature type="region of interest" description="Disordered" evidence="1">
    <location>
        <begin position="258"/>
        <end position="308"/>
    </location>
</feature>
<feature type="transmembrane region" description="Helical" evidence="2">
    <location>
        <begin position="231"/>
        <end position="254"/>
    </location>
</feature>
<evidence type="ECO:0000313" key="5">
    <source>
        <dbReference type="Proteomes" id="UP000777438"/>
    </source>
</evidence>
<accession>A0A9P8VX72</accession>
<feature type="region of interest" description="Disordered" evidence="1">
    <location>
        <begin position="174"/>
        <end position="201"/>
    </location>
</feature>
<keyword evidence="2" id="KW-0472">Membrane</keyword>
<evidence type="ECO:0000256" key="3">
    <source>
        <dbReference type="SAM" id="SignalP"/>
    </source>
</evidence>
<keyword evidence="5" id="KW-1185">Reference proteome</keyword>
<evidence type="ECO:0000256" key="2">
    <source>
        <dbReference type="SAM" id="Phobius"/>
    </source>
</evidence>
<comment type="caution">
    <text evidence="4">The sequence shown here is derived from an EMBL/GenBank/DDBJ whole genome shotgun (WGS) entry which is preliminary data.</text>
</comment>
<evidence type="ECO:0000256" key="1">
    <source>
        <dbReference type="SAM" id="MobiDB-lite"/>
    </source>
</evidence>
<proteinExistence type="predicted"/>
<evidence type="ECO:0000313" key="4">
    <source>
        <dbReference type="EMBL" id="KAH6877142.1"/>
    </source>
</evidence>
<feature type="chain" id="PRO_5040277020" evidence="3">
    <location>
        <begin position="22"/>
        <end position="318"/>
    </location>
</feature>
<dbReference type="OrthoDB" id="3547571at2759"/>
<organism evidence="4 5">
    <name type="scientific">Thelonectria olida</name>
    <dbReference type="NCBI Taxonomy" id="1576542"/>
    <lineage>
        <taxon>Eukaryota</taxon>
        <taxon>Fungi</taxon>
        <taxon>Dikarya</taxon>
        <taxon>Ascomycota</taxon>
        <taxon>Pezizomycotina</taxon>
        <taxon>Sordariomycetes</taxon>
        <taxon>Hypocreomycetidae</taxon>
        <taxon>Hypocreales</taxon>
        <taxon>Nectriaceae</taxon>
        <taxon>Thelonectria</taxon>
    </lineage>
</organism>
<protein>
    <submittedName>
        <fullName evidence="4">Uncharacterized protein</fullName>
    </submittedName>
</protein>
<dbReference type="AlphaFoldDB" id="A0A9P8VX72"/>
<keyword evidence="3" id="KW-0732">Signal</keyword>